<feature type="transmembrane region" description="Helical" evidence="2">
    <location>
        <begin position="325"/>
        <end position="346"/>
    </location>
</feature>
<dbReference type="RefSeq" id="WP_260978117.1">
    <property type="nucleotide sequence ID" value="NZ_JAODBU010000002.1"/>
</dbReference>
<keyword evidence="2" id="KW-1133">Transmembrane helix</keyword>
<feature type="region of interest" description="Disordered" evidence="1">
    <location>
        <begin position="1"/>
        <end position="38"/>
    </location>
</feature>
<evidence type="ECO:0000256" key="2">
    <source>
        <dbReference type="SAM" id="Phobius"/>
    </source>
</evidence>
<keyword evidence="4" id="KW-1185">Reference proteome</keyword>
<reference evidence="3" key="1">
    <citation type="submission" date="2022-09" db="EMBL/GenBank/DDBJ databases">
        <title>Eubacterium sp. LFL-14 isolated from human feces.</title>
        <authorList>
            <person name="Liu F."/>
        </authorList>
    </citation>
    <scope>NUCLEOTIDE SEQUENCE</scope>
    <source>
        <strain evidence="3">LFL-14</strain>
    </source>
</reference>
<evidence type="ECO:0000313" key="3">
    <source>
        <dbReference type="EMBL" id="MCT7397680.1"/>
    </source>
</evidence>
<evidence type="ECO:0000256" key="1">
    <source>
        <dbReference type="SAM" id="MobiDB-lite"/>
    </source>
</evidence>
<organism evidence="3 4">
    <name type="scientific">Eubacterium album</name>
    <dbReference type="NCBI Taxonomy" id="2978477"/>
    <lineage>
        <taxon>Bacteria</taxon>
        <taxon>Bacillati</taxon>
        <taxon>Bacillota</taxon>
        <taxon>Clostridia</taxon>
        <taxon>Eubacteriales</taxon>
        <taxon>Eubacteriaceae</taxon>
        <taxon>Eubacterium</taxon>
    </lineage>
</organism>
<feature type="compositionally biased region" description="Polar residues" evidence="1">
    <location>
        <begin position="17"/>
        <end position="29"/>
    </location>
</feature>
<gene>
    <name evidence="3" type="ORF">N5B56_01095</name>
</gene>
<comment type="caution">
    <text evidence="3">The sequence shown here is derived from an EMBL/GenBank/DDBJ whole genome shotgun (WGS) entry which is preliminary data.</text>
</comment>
<keyword evidence="2" id="KW-0472">Membrane</keyword>
<evidence type="ECO:0000313" key="4">
    <source>
        <dbReference type="Proteomes" id="UP001431199"/>
    </source>
</evidence>
<feature type="transmembrane region" description="Helical" evidence="2">
    <location>
        <begin position="241"/>
        <end position="259"/>
    </location>
</feature>
<keyword evidence="2" id="KW-0812">Transmembrane</keyword>
<accession>A0ABT2LWL8</accession>
<feature type="transmembrane region" description="Helical" evidence="2">
    <location>
        <begin position="67"/>
        <end position="85"/>
    </location>
</feature>
<name>A0ABT2LWL8_9FIRM</name>
<sequence length="535" mass="61411">MAENNVDNTKIEEDVSAENNDTTVKANDGNNNSQKASKKKKKESYFSLGALRRQVEAYGFKYSIKDFFKQLLFVYAILGFAAYMYKLKIPCYIVLALAGALLAPAMVKAQFRFLYEQQKFADVGDYLEQMIYSFMKRPKIREALLDTSQLLESRKIKEKVDKAIEFIDSSDSENLYEDAFAIIEEEYGCDKMKNLHEFLVKVESEGGEYDSSIHVLLQDVQAWVERTYVYQNKRNGVKGKIILAIGMALFMCGILTHFIPDEFSITGRVTYQVVSLVFLILMAIIYTVSQTKLTGSWLDNGGIRSDKEIIKDYRYYTYFDYKRELMGNLVFVVIFLIIAAVCFFLIPKAKNMSYCFLIISFAYATMPKRKYKLAKKRLESDIQKVFPSWLRDVAISLQTSTVQVAIINSFDKAPTVLKPAIQQLINEFQEDPDDIGPWNNFLKDYDVPQLKSATKMFYSINHLGKEDAEKQINSLIERNNILVQKGDELRAEDALSMIGYVVAIPMLISMIKLLVDMFLMIQEFLGIMNTINISL</sequence>
<dbReference type="EMBL" id="JAODBU010000002">
    <property type="protein sequence ID" value="MCT7397680.1"/>
    <property type="molecule type" value="Genomic_DNA"/>
</dbReference>
<feature type="transmembrane region" description="Helical" evidence="2">
    <location>
        <begin position="352"/>
        <end position="367"/>
    </location>
</feature>
<feature type="transmembrane region" description="Helical" evidence="2">
    <location>
        <begin position="91"/>
        <end position="109"/>
    </location>
</feature>
<dbReference type="Proteomes" id="UP001431199">
    <property type="component" value="Unassembled WGS sequence"/>
</dbReference>
<feature type="transmembrane region" description="Helical" evidence="2">
    <location>
        <begin position="494"/>
        <end position="515"/>
    </location>
</feature>
<feature type="transmembrane region" description="Helical" evidence="2">
    <location>
        <begin position="271"/>
        <end position="288"/>
    </location>
</feature>
<protein>
    <submittedName>
        <fullName evidence="3">Uncharacterized protein</fullName>
    </submittedName>
</protein>
<proteinExistence type="predicted"/>